<accession>A0A9D1PST2</accession>
<dbReference type="InterPro" id="IPR035107">
    <property type="entry name" value="tRNA_thiolation_TtcA_Ctu1"/>
</dbReference>
<dbReference type="GO" id="GO:0016740">
    <property type="term" value="F:transferase activity"/>
    <property type="evidence" value="ECO:0007669"/>
    <property type="project" value="UniProtKB-KW"/>
</dbReference>
<dbReference type="SUPFAM" id="SSF52402">
    <property type="entry name" value="Adenine nucleotide alpha hydrolases-like"/>
    <property type="match status" value="1"/>
</dbReference>
<dbReference type="PIRSF" id="PIRSF004976">
    <property type="entry name" value="ATPase_YdaO"/>
    <property type="match status" value="1"/>
</dbReference>
<sequence>MEKLSYKKLIEGEIPPWVRRFIKQTGKGINDFKMIEESDQILISASGGKDSLALSLALSLRRKWLPINYKLKAVMINWNEHPVEERMLDKLKEYYSDLDIDFTVFNEMQFPSSFKGEFNCYLCARNRRRILFSYADRMGIKKIAMGHHLDDLVETVLMNLCFRANFAPMQAVQEFFDGKLYVIRPMIQVHESAIRRLAECYDLPVVKPVCPYDQSNVRARLKPIVSSLSHLDKLTREHIYSSLELENPFKESKKDQ</sequence>
<dbReference type="PANTHER" id="PTHR43686:SF1">
    <property type="entry name" value="AMINOTRAN_5 DOMAIN-CONTAINING PROTEIN"/>
    <property type="match status" value="1"/>
</dbReference>
<reference evidence="3" key="2">
    <citation type="submission" date="2021-04" db="EMBL/GenBank/DDBJ databases">
        <authorList>
            <person name="Gilroy R."/>
        </authorList>
    </citation>
    <scope>NUCLEOTIDE SEQUENCE</scope>
    <source>
        <strain evidence="3">Gambia11-129</strain>
    </source>
</reference>
<protein>
    <submittedName>
        <fullName evidence="3">Adenine nucleotide alpha hydrolase</fullName>
    </submittedName>
</protein>
<dbReference type="Gene3D" id="3.40.50.620">
    <property type="entry name" value="HUPs"/>
    <property type="match status" value="1"/>
</dbReference>
<keyword evidence="1" id="KW-0808">Transferase</keyword>
<dbReference type="EMBL" id="DXHU01000016">
    <property type="protein sequence ID" value="HIV98914.1"/>
    <property type="molecule type" value="Genomic_DNA"/>
</dbReference>
<dbReference type="InterPro" id="IPR011063">
    <property type="entry name" value="TilS/TtcA_N"/>
</dbReference>
<gene>
    <name evidence="3" type="ORF">IAB12_03950</name>
</gene>
<dbReference type="PANTHER" id="PTHR43686">
    <property type="entry name" value="SULFURTRANSFERASE-RELATED"/>
    <property type="match status" value="1"/>
</dbReference>
<dbReference type="GO" id="GO:0016787">
    <property type="term" value="F:hydrolase activity"/>
    <property type="evidence" value="ECO:0007669"/>
    <property type="project" value="UniProtKB-KW"/>
</dbReference>
<reference evidence="3" key="1">
    <citation type="journal article" date="2021" name="PeerJ">
        <title>Extensive microbial diversity within the chicken gut microbiome revealed by metagenomics and culture.</title>
        <authorList>
            <person name="Gilroy R."/>
            <person name="Ravi A."/>
            <person name="Getino M."/>
            <person name="Pursley I."/>
            <person name="Horton D.L."/>
            <person name="Alikhan N.F."/>
            <person name="Baker D."/>
            <person name="Gharbi K."/>
            <person name="Hall N."/>
            <person name="Watson M."/>
            <person name="Adriaenssens E.M."/>
            <person name="Foster-Nyarko E."/>
            <person name="Jarju S."/>
            <person name="Secka A."/>
            <person name="Antonio M."/>
            <person name="Oren A."/>
            <person name="Chaudhuri R.R."/>
            <person name="La Ragione R."/>
            <person name="Hildebrand F."/>
            <person name="Pallen M.J."/>
        </authorList>
    </citation>
    <scope>NUCLEOTIDE SEQUENCE</scope>
    <source>
        <strain evidence="3">Gambia11-129</strain>
    </source>
</reference>
<dbReference type="InterPro" id="IPR014729">
    <property type="entry name" value="Rossmann-like_a/b/a_fold"/>
</dbReference>
<dbReference type="Proteomes" id="UP000823936">
    <property type="component" value="Unassembled WGS sequence"/>
</dbReference>
<name>A0A9D1PST2_9SPIO</name>
<proteinExistence type="predicted"/>
<keyword evidence="3" id="KW-0378">Hydrolase</keyword>
<organism evidence="3 4">
    <name type="scientific">Candidatus Ornithospirochaeta avicola</name>
    <dbReference type="NCBI Taxonomy" id="2840896"/>
    <lineage>
        <taxon>Bacteria</taxon>
        <taxon>Pseudomonadati</taxon>
        <taxon>Spirochaetota</taxon>
        <taxon>Spirochaetia</taxon>
        <taxon>Spirochaetales</taxon>
        <taxon>Spirochaetaceae</taxon>
        <taxon>Spirochaetaceae incertae sedis</taxon>
        <taxon>Candidatus Ornithospirochaeta</taxon>
    </lineage>
</organism>
<evidence type="ECO:0000313" key="3">
    <source>
        <dbReference type="EMBL" id="HIV98914.1"/>
    </source>
</evidence>
<feature type="domain" description="tRNA(Ile)-lysidine/2-thiocytidine synthase N-terminal" evidence="2">
    <location>
        <begin position="40"/>
        <end position="207"/>
    </location>
</feature>
<dbReference type="Pfam" id="PF01171">
    <property type="entry name" value="ATP_bind_3"/>
    <property type="match status" value="1"/>
</dbReference>
<comment type="caution">
    <text evidence="3">The sequence shown here is derived from an EMBL/GenBank/DDBJ whole genome shotgun (WGS) entry which is preliminary data.</text>
</comment>
<evidence type="ECO:0000256" key="1">
    <source>
        <dbReference type="ARBA" id="ARBA00022679"/>
    </source>
</evidence>
<evidence type="ECO:0000313" key="4">
    <source>
        <dbReference type="Proteomes" id="UP000823936"/>
    </source>
</evidence>
<dbReference type="AlphaFoldDB" id="A0A9D1PST2"/>
<evidence type="ECO:0000259" key="2">
    <source>
        <dbReference type="Pfam" id="PF01171"/>
    </source>
</evidence>
<dbReference type="GO" id="GO:0008033">
    <property type="term" value="P:tRNA processing"/>
    <property type="evidence" value="ECO:0007669"/>
    <property type="project" value="InterPro"/>
</dbReference>